<dbReference type="AlphaFoldDB" id="A0A835Y485"/>
<reference evidence="2" key="1">
    <citation type="journal article" date="2020" name="bioRxiv">
        <title>Comparative genomics of Chlamydomonas.</title>
        <authorList>
            <person name="Craig R.J."/>
            <person name="Hasan A.R."/>
            <person name="Ness R.W."/>
            <person name="Keightley P.D."/>
        </authorList>
    </citation>
    <scope>NUCLEOTIDE SEQUENCE</scope>
    <source>
        <strain evidence="2">CCAP 11/70</strain>
    </source>
</reference>
<dbReference type="SUPFAM" id="SSF159034">
    <property type="entry name" value="Mib/herc2 domain-like"/>
    <property type="match status" value="1"/>
</dbReference>
<evidence type="ECO:0000313" key="3">
    <source>
        <dbReference type="Proteomes" id="UP000612055"/>
    </source>
</evidence>
<keyword evidence="3" id="KW-1185">Reference proteome</keyword>
<dbReference type="EMBL" id="JAEHOE010000035">
    <property type="protein sequence ID" value="KAG2493836.1"/>
    <property type="molecule type" value="Genomic_DNA"/>
</dbReference>
<evidence type="ECO:0000259" key="1">
    <source>
        <dbReference type="PROSITE" id="PS51416"/>
    </source>
</evidence>
<dbReference type="OrthoDB" id="2122982at2759"/>
<protein>
    <recommendedName>
        <fullName evidence="1">MIB/HERC2 domain-containing protein</fullName>
    </recommendedName>
</protein>
<name>A0A835Y485_9CHLO</name>
<dbReference type="GO" id="GO:0046872">
    <property type="term" value="F:metal ion binding"/>
    <property type="evidence" value="ECO:0007669"/>
    <property type="project" value="InterPro"/>
</dbReference>
<dbReference type="PROSITE" id="PS51416">
    <property type="entry name" value="MIB_HERC2"/>
    <property type="match status" value="1"/>
</dbReference>
<dbReference type="GO" id="GO:0016567">
    <property type="term" value="P:protein ubiquitination"/>
    <property type="evidence" value="ECO:0007669"/>
    <property type="project" value="InterPro"/>
</dbReference>
<comment type="caution">
    <text evidence="2">The sequence shown here is derived from an EMBL/GenBank/DDBJ whole genome shotgun (WGS) entry which is preliminary data.</text>
</comment>
<accession>A0A835Y485</accession>
<dbReference type="InterPro" id="IPR010606">
    <property type="entry name" value="Mib_Herc2"/>
</dbReference>
<dbReference type="InterPro" id="IPR037252">
    <property type="entry name" value="Mib_Herc2_sf"/>
</dbReference>
<organism evidence="2 3">
    <name type="scientific">Edaphochlamys debaryana</name>
    <dbReference type="NCBI Taxonomy" id="47281"/>
    <lineage>
        <taxon>Eukaryota</taxon>
        <taxon>Viridiplantae</taxon>
        <taxon>Chlorophyta</taxon>
        <taxon>core chlorophytes</taxon>
        <taxon>Chlorophyceae</taxon>
        <taxon>CS clade</taxon>
        <taxon>Chlamydomonadales</taxon>
        <taxon>Chlamydomonadales incertae sedis</taxon>
        <taxon>Edaphochlamys</taxon>
    </lineage>
</organism>
<dbReference type="Proteomes" id="UP000612055">
    <property type="component" value="Unassembled WGS sequence"/>
</dbReference>
<evidence type="ECO:0000313" key="2">
    <source>
        <dbReference type="EMBL" id="KAG2493836.1"/>
    </source>
</evidence>
<gene>
    <name evidence="2" type="ORF">HYH03_008053</name>
</gene>
<dbReference type="GO" id="GO:0004842">
    <property type="term" value="F:ubiquitin-protein transferase activity"/>
    <property type="evidence" value="ECO:0007669"/>
    <property type="project" value="InterPro"/>
</dbReference>
<dbReference type="Gene3D" id="2.30.30.40">
    <property type="entry name" value="SH3 Domains"/>
    <property type="match status" value="1"/>
</dbReference>
<dbReference type="Pfam" id="PF06701">
    <property type="entry name" value="MIB_HERC2"/>
    <property type="match status" value="1"/>
</dbReference>
<feature type="domain" description="MIB/HERC2" evidence="1">
    <location>
        <begin position="1"/>
        <end position="73"/>
    </location>
</feature>
<proteinExistence type="predicted"/>
<sequence>MARPGLVVMRGPAWSWGDQDGGEGCTGELVARGEEGSGGGWWSVLWHASGEEDVYRVGGEDGATFDLRVAEGGGMWPRSARG</sequence>